<feature type="binding site" evidence="3">
    <location>
        <position position="386"/>
    </location>
    <ligand>
        <name>CoA</name>
        <dbReference type="ChEBI" id="CHEBI:57287"/>
    </ligand>
</feature>
<evidence type="ECO:0000259" key="4">
    <source>
        <dbReference type="Pfam" id="PF02550"/>
    </source>
</evidence>
<dbReference type="EMBL" id="RQYC01000014">
    <property type="protein sequence ID" value="RRD89553.1"/>
    <property type="molecule type" value="Genomic_DNA"/>
</dbReference>
<feature type="binding site" evidence="3">
    <location>
        <position position="390"/>
    </location>
    <ligand>
        <name>CoA</name>
        <dbReference type="ChEBI" id="CHEBI:57287"/>
    </ligand>
</feature>
<dbReference type="InterPro" id="IPR017821">
    <property type="entry name" value="Succinate_CoA_transferase"/>
</dbReference>
<evidence type="ECO:0000256" key="1">
    <source>
        <dbReference type="ARBA" id="ARBA00009632"/>
    </source>
</evidence>
<accession>A0A3P2A7G0</accession>
<reference evidence="6 7" key="1">
    <citation type="submission" date="2018-11" db="EMBL/GenBank/DDBJ databases">
        <title>Genomes From Bacteria Associated with the Canine Oral Cavity: a Test Case for Automated Genome-Based Taxonomic Assignment.</title>
        <authorList>
            <person name="Coil D.A."/>
            <person name="Jospin G."/>
            <person name="Darling A.E."/>
            <person name="Wallis C."/>
            <person name="Davis I.J."/>
            <person name="Harris S."/>
            <person name="Eisen J.A."/>
            <person name="Holcombe L.J."/>
            <person name="O'Flynn C."/>
        </authorList>
    </citation>
    <scope>NUCLEOTIDE SEQUENCE [LARGE SCALE GENOMIC DNA]</scope>
    <source>
        <strain evidence="6 7">COT-280</strain>
    </source>
</reference>
<dbReference type="Pfam" id="PF02550">
    <property type="entry name" value="AcetylCoA_hydro"/>
    <property type="match status" value="1"/>
</dbReference>
<evidence type="ECO:0000259" key="5">
    <source>
        <dbReference type="Pfam" id="PF13336"/>
    </source>
</evidence>
<comment type="similarity">
    <text evidence="1">Belongs to the acetyl-CoA hydrolase/transferase family.</text>
</comment>
<dbReference type="GO" id="GO:0006083">
    <property type="term" value="P:acetate metabolic process"/>
    <property type="evidence" value="ECO:0007669"/>
    <property type="project" value="InterPro"/>
</dbReference>
<sequence length="508" mass="55137">MTQAAERVRHAGLRDKIMSAEQAADFIQNGMTVAVSGFTGAGYPKAVPTAIAEKAKAAHGRGEAFAIGVVTGASTAPECDGVLAAANCVSFRSPFQSDPTLRNGINAGNTAYQDMHLSHVEQQMRQGFYGAFDVAVIEAVAITEEGKIIPAMGIGHMNEAVKAAKKVIIEVNTAQNAQLEGMHDIVHDIGVPPYRQPIPLVGPFDRIGAPYMECDLDKIVAIVFTDSGDRNSKFADPDDNSKRIAAQIIDFFNHEVKAGRLPKNLLPLQSGVGNVANAVLAGLLDAPFDDLTGYTEVLQDGMLDLIIAGKMKSASATALSFSPDALQRFNDNIEFLRDKIVLRPMEYTNSPEVIRRLGVIGMNAMIEADIYGNVNSTHVMGTKMMNGIGGSGDFTRNAFFSFFVSPSVAKDGAISCIVPMVSHHDHTEHDVMFIVTEQGMADLRGKAPRQRAKLIIENCAHPDYRDQLRDYFDRAEKAEKVGLHTPHLLAEALSWHQRFVETGDMRVK</sequence>
<feature type="binding site" evidence="3">
    <location>
        <position position="366"/>
    </location>
    <ligand>
        <name>CoA</name>
        <dbReference type="ChEBI" id="CHEBI:57287"/>
    </ligand>
</feature>
<dbReference type="STRING" id="1121352.GCA_000620925_01735"/>
<feature type="binding site" evidence="3">
    <location>
        <begin position="271"/>
        <end position="275"/>
    </location>
    <ligand>
        <name>CoA</name>
        <dbReference type="ChEBI" id="CHEBI:57287"/>
    </ligand>
</feature>
<dbReference type="GO" id="GO:0006084">
    <property type="term" value="P:acetyl-CoA metabolic process"/>
    <property type="evidence" value="ECO:0007669"/>
    <property type="project" value="InterPro"/>
</dbReference>
<feature type="domain" description="Acetyl-CoA hydrolase/transferase N-terminal" evidence="4">
    <location>
        <begin position="14"/>
        <end position="223"/>
    </location>
</feature>
<dbReference type="NCBIfam" id="TIGR03458">
    <property type="entry name" value="YgfH_subfam"/>
    <property type="match status" value="1"/>
</dbReference>
<dbReference type="InterPro" id="IPR038460">
    <property type="entry name" value="AcetylCoA_hyd_C_sf"/>
</dbReference>
<dbReference type="InterPro" id="IPR046433">
    <property type="entry name" value="ActCoA_hydro"/>
</dbReference>
<feature type="binding site" evidence="3">
    <location>
        <position position="410"/>
    </location>
    <ligand>
        <name>CoA</name>
        <dbReference type="ChEBI" id="CHEBI:57287"/>
    </ligand>
</feature>
<keyword evidence="7" id="KW-1185">Reference proteome</keyword>
<dbReference type="InterPro" id="IPR037171">
    <property type="entry name" value="NagB/RpiA_transferase-like"/>
</dbReference>
<evidence type="ECO:0000256" key="2">
    <source>
        <dbReference type="PIRSR" id="PIRSR617821-1"/>
    </source>
</evidence>
<evidence type="ECO:0000256" key="3">
    <source>
        <dbReference type="PIRSR" id="PIRSR617821-2"/>
    </source>
</evidence>
<dbReference type="AlphaFoldDB" id="A0A3P2A7G0"/>
<keyword evidence="6" id="KW-0378">Hydrolase</keyword>
<dbReference type="Gene3D" id="3.40.1080.10">
    <property type="entry name" value="Glutaconate Coenzyme A-transferase"/>
    <property type="match status" value="1"/>
</dbReference>
<organism evidence="6 7">
    <name type="scientific">Conchiformibius steedae</name>
    <dbReference type="NCBI Taxonomy" id="153493"/>
    <lineage>
        <taxon>Bacteria</taxon>
        <taxon>Pseudomonadati</taxon>
        <taxon>Pseudomonadota</taxon>
        <taxon>Betaproteobacteria</taxon>
        <taxon>Neisseriales</taxon>
        <taxon>Neisseriaceae</taxon>
        <taxon>Conchiformibius</taxon>
    </lineage>
</organism>
<keyword evidence="6" id="KW-0808">Transferase</keyword>
<dbReference type="GO" id="GO:0008775">
    <property type="term" value="F:acetate CoA-transferase activity"/>
    <property type="evidence" value="ECO:0007669"/>
    <property type="project" value="InterPro"/>
</dbReference>
<dbReference type="FunFam" id="3.40.1080.20:FF:000001">
    <property type="entry name" value="Acetyl-CoA hydrolase Ach1"/>
    <property type="match status" value="1"/>
</dbReference>
<dbReference type="Proteomes" id="UP000269923">
    <property type="component" value="Unassembled WGS sequence"/>
</dbReference>
<dbReference type="Gene3D" id="3.30.750.70">
    <property type="entry name" value="4-hydroxybutyrate coenzyme like domains"/>
    <property type="match status" value="1"/>
</dbReference>
<protein>
    <submittedName>
        <fullName evidence="6">Acetyl-CoA hydrolase/transferase family protein</fullName>
    </submittedName>
</protein>
<dbReference type="InterPro" id="IPR003702">
    <property type="entry name" value="ActCoA_hydro_N"/>
</dbReference>
<dbReference type="PANTHER" id="PTHR43609">
    <property type="entry name" value="ACETYL-COA HYDROLASE"/>
    <property type="match status" value="1"/>
</dbReference>
<dbReference type="InterPro" id="IPR026888">
    <property type="entry name" value="AcetylCoA_hyd_C"/>
</dbReference>
<feature type="domain" description="Acetyl-CoA hydrolase/transferase C-terminal" evidence="5">
    <location>
        <begin position="327"/>
        <end position="471"/>
    </location>
</feature>
<name>A0A3P2A7G0_9NEIS</name>
<comment type="caution">
    <text evidence="6">The sequence shown here is derived from an EMBL/GenBank/DDBJ whole genome shotgun (WGS) entry which is preliminary data.</text>
</comment>
<feature type="active site" description="5-glutamyl coenzyme A thioester intermediate" evidence="2">
    <location>
        <position position="296"/>
    </location>
</feature>
<dbReference type="PANTHER" id="PTHR43609:SF1">
    <property type="entry name" value="ACETYL-COA HYDROLASE"/>
    <property type="match status" value="1"/>
</dbReference>
<dbReference type="OrthoDB" id="9801795at2"/>
<dbReference type="Pfam" id="PF13336">
    <property type="entry name" value="AcetylCoA_hyd_C"/>
    <property type="match status" value="1"/>
</dbReference>
<dbReference type="SUPFAM" id="SSF100950">
    <property type="entry name" value="NagB/RpiA/CoA transferase-like"/>
    <property type="match status" value="2"/>
</dbReference>
<evidence type="ECO:0000313" key="6">
    <source>
        <dbReference type="EMBL" id="RRD89553.1"/>
    </source>
</evidence>
<dbReference type="GO" id="GO:0003986">
    <property type="term" value="F:acetyl-CoA hydrolase activity"/>
    <property type="evidence" value="ECO:0007669"/>
    <property type="project" value="TreeGrafter"/>
</dbReference>
<dbReference type="RefSeq" id="WP_124795627.1">
    <property type="nucleotide sequence ID" value="NZ_RQYC01000014.1"/>
</dbReference>
<evidence type="ECO:0000313" key="7">
    <source>
        <dbReference type="Proteomes" id="UP000269923"/>
    </source>
</evidence>
<gene>
    <name evidence="6" type="ORF">EII21_08590</name>
</gene>
<proteinExistence type="inferred from homology"/>
<dbReference type="Gene3D" id="3.40.1080.20">
    <property type="entry name" value="Acetyl-CoA hydrolase/transferase C-terminal domain"/>
    <property type="match status" value="1"/>
</dbReference>